<keyword evidence="4" id="KW-1185">Reference proteome</keyword>
<evidence type="ECO:0000256" key="1">
    <source>
        <dbReference type="ARBA" id="ARBA00008791"/>
    </source>
</evidence>
<dbReference type="InterPro" id="IPR006016">
    <property type="entry name" value="UspA"/>
</dbReference>
<comment type="caution">
    <text evidence="3">The sequence shown here is derived from an EMBL/GenBank/DDBJ whole genome shotgun (WGS) entry which is preliminary data.</text>
</comment>
<name>A0A8J3YFE0_9ACTN</name>
<dbReference type="InterPro" id="IPR014729">
    <property type="entry name" value="Rossmann-like_a/b/a_fold"/>
</dbReference>
<gene>
    <name evidence="3" type="ORF">Sya03_60290</name>
</gene>
<dbReference type="AlphaFoldDB" id="A0A8J3YFE0"/>
<dbReference type="InterPro" id="IPR006015">
    <property type="entry name" value="Universal_stress_UspA"/>
</dbReference>
<reference evidence="3" key="1">
    <citation type="submission" date="2021-01" db="EMBL/GenBank/DDBJ databases">
        <title>Whole genome shotgun sequence of Spirilliplanes yamanashiensis NBRC 15828.</title>
        <authorList>
            <person name="Komaki H."/>
            <person name="Tamura T."/>
        </authorList>
    </citation>
    <scope>NUCLEOTIDE SEQUENCE</scope>
    <source>
        <strain evidence="3">NBRC 15828</strain>
    </source>
</reference>
<dbReference type="Pfam" id="PF00582">
    <property type="entry name" value="Usp"/>
    <property type="match status" value="1"/>
</dbReference>
<dbReference type="Proteomes" id="UP000652013">
    <property type="component" value="Unassembled WGS sequence"/>
</dbReference>
<feature type="domain" description="UspA" evidence="2">
    <location>
        <begin position="6"/>
        <end position="140"/>
    </location>
</feature>
<sequence>MGTPYTVVAGVDGSAGGRRALRWAAAEARARGGVVRAVIAWQAGGYEDGSLPPTPAQAKRAAIAALTREIRNLRARIGPAQPITAEAVRGPAAEVLTMSAFEADELVLGSHGNGALRHPLAGSTAAACIRRARCPVVVIPARELAAAG</sequence>
<organism evidence="3 4">
    <name type="scientific">Spirilliplanes yamanashiensis</name>
    <dbReference type="NCBI Taxonomy" id="42233"/>
    <lineage>
        <taxon>Bacteria</taxon>
        <taxon>Bacillati</taxon>
        <taxon>Actinomycetota</taxon>
        <taxon>Actinomycetes</taxon>
        <taxon>Micromonosporales</taxon>
        <taxon>Micromonosporaceae</taxon>
        <taxon>Spirilliplanes</taxon>
    </lineage>
</organism>
<dbReference type="SUPFAM" id="SSF52402">
    <property type="entry name" value="Adenine nucleotide alpha hydrolases-like"/>
    <property type="match status" value="1"/>
</dbReference>
<protein>
    <submittedName>
        <fullName evidence="3">Universal stress protein</fullName>
    </submittedName>
</protein>
<dbReference type="PANTHER" id="PTHR46553:SF3">
    <property type="entry name" value="ADENINE NUCLEOTIDE ALPHA HYDROLASES-LIKE SUPERFAMILY PROTEIN"/>
    <property type="match status" value="1"/>
</dbReference>
<proteinExistence type="inferred from homology"/>
<evidence type="ECO:0000259" key="2">
    <source>
        <dbReference type="Pfam" id="PF00582"/>
    </source>
</evidence>
<comment type="similarity">
    <text evidence="1">Belongs to the universal stress protein A family.</text>
</comment>
<evidence type="ECO:0000313" key="4">
    <source>
        <dbReference type="Proteomes" id="UP000652013"/>
    </source>
</evidence>
<accession>A0A8J3YFE0</accession>
<dbReference type="Gene3D" id="3.40.50.620">
    <property type="entry name" value="HUPs"/>
    <property type="match status" value="1"/>
</dbReference>
<dbReference type="EMBL" id="BOOY01000044">
    <property type="protein sequence ID" value="GIJ06677.1"/>
    <property type="molecule type" value="Genomic_DNA"/>
</dbReference>
<dbReference type="PANTHER" id="PTHR46553">
    <property type="entry name" value="ADENINE NUCLEOTIDE ALPHA HYDROLASES-LIKE SUPERFAMILY PROTEIN"/>
    <property type="match status" value="1"/>
</dbReference>
<evidence type="ECO:0000313" key="3">
    <source>
        <dbReference type="EMBL" id="GIJ06677.1"/>
    </source>
</evidence>
<dbReference type="PRINTS" id="PR01438">
    <property type="entry name" value="UNVRSLSTRESS"/>
</dbReference>
<dbReference type="RefSeq" id="WP_203941844.1">
    <property type="nucleotide sequence ID" value="NZ_BAAAGJ010000021.1"/>
</dbReference>